<dbReference type="InterPro" id="IPR054722">
    <property type="entry name" value="PolX-like_BBD"/>
</dbReference>
<evidence type="ECO:0000313" key="3">
    <source>
        <dbReference type="Proteomes" id="UP000765509"/>
    </source>
</evidence>
<evidence type="ECO:0000313" key="2">
    <source>
        <dbReference type="EMBL" id="MBW0513740.1"/>
    </source>
</evidence>
<dbReference type="Proteomes" id="UP000765509">
    <property type="component" value="Unassembled WGS sequence"/>
</dbReference>
<organism evidence="2 3">
    <name type="scientific">Austropuccinia psidii MF-1</name>
    <dbReference type="NCBI Taxonomy" id="1389203"/>
    <lineage>
        <taxon>Eukaryota</taxon>
        <taxon>Fungi</taxon>
        <taxon>Dikarya</taxon>
        <taxon>Basidiomycota</taxon>
        <taxon>Pucciniomycotina</taxon>
        <taxon>Pucciniomycetes</taxon>
        <taxon>Pucciniales</taxon>
        <taxon>Sphaerophragmiaceae</taxon>
        <taxon>Austropuccinia</taxon>
    </lineage>
</organism>
<gene>
    <name evidence="2" type="ORF">O181_053455</name>
</gene>
<comment type="caution">
    <text evidence="2">The sequence shown here is derived from an EMBL/GenBank/DDBJ whole genome shotgun (WGS) entry which is preliminary data.</text>
</comment>
<reference evidence="2" key="1">
    <citation type="submission" date="2021-03" db="EMBL/GenBank/DDBJ databases">
        <title>Draft genome sequence of rust myrtle Austropuccinia psidii MF-1, a brazilian biotype.</title>
        <authorList>
            <person name="Quecine M.C."/>
            <person name="Pachon D.M.R."/>
            <person name="Bonatelli M.L."/>
            <person name="Correr F.H."/>
            <person name="Franceschini L.M."/>
            <person name="Leite T.F."/>
            <person name="Margarido G.R.A."/>
            <person name="Almeida C.A."/>
            <person name="Ferrarezi J.A."/>
            <person name="Labate C.A."/>
        </authorList>
    </citation>
    <scope>NUCLEOTIDE SEQUENCE</scope>
    <source>
        <strain evidence="2">MF-1</strain>
    </source>
</reference>
<accession>A0A9Q3E6W3</accession>
<protein>
    <recommendedName>
        <fullName evidence="1">Retrovirus-related Pol polyprotein from transposon TNT 1-94-like beta-barrel domain-containing protein</fullName>
    </recommendedName>
</protein>
<sequence length="429" mass="48698">MCFLLRSKDLLDVCEKAIRQDATPSAINWWTKLSFEAITTITSRINCRVFLEVINSETSDKASLLWSNIHKQYALQRAMNKGHVWKNWQKANYSGNLHQYIEDTCKFLLKLESFSIKMPSEILSYIILGKLAGDPKLSQVVELLTLNKEIIEKPDQILSRLQEYAKHSQTKDNCQTTMELASALVLVTNNEPYQILYYWVNGKHNPKPQRQDNKRKAPNASPAAHISTAQALHTGILLKSKPQQIVVDCGAMHHMFHSKDVFTSLAKDTKLPVTMGDLSSNLIAEGIGTASVLRNNQYLTFPNSLFVPKLNFNLASLLKLFDKEVIITQHKNLFSLTTEGKEFLHGEIENNLMKVDYHLPTSHQTMANVNPWHKRLGHVGTAVIKSMGHLQQIFPARPATSTKLIDYLLKITLSLPTFLWIASTFIYLD</sequence>
<dbReference type="Pfam" id="PF22936">
    <property type="entry name" value="Pol_BBD"/>
    <property type="match status" value="1"/>
</dbReference>
<dbReference type="AlphaFoldDB" id="A0A9Q3E6W3"/>
<keyword evidence="3" id="KW-1185">Reference proteome</keyword>
<proteinExistence type="predicted"/>
<evidence type="ECO:0000259" key="1">
    <source>
        <dbReference type="Pfam" id="PF22936"/>
    </source>
</evidence>
<dbReference type="OrthoDB" id="3251181at2759"/>
<name>A0A9Q3E6W3_9BASI</name>
<feature type="domain" description="Retrovirus-related Pol polyprotein from transposon TNT 1-94-like beta-barrel" evidence="1">
    <location>
        <begin position="246"/>
        <end position="323"/>
    </location>
</feature>
<dbReference type="EMBL" id="AVOT02023611">
    <property type="protein sequence ID" value="MBW0513740.1"/>
    <property type="molecule type" value="Genomic_DNA"/>
</dbReference>